<dbReference type="EC" id="1.1.1.262" evidence="5"/>
<dbReference type="PANTHER" id="PTHR30004:SF6">
    <property type="entry name" value="D-THREONATE 4-PHOSPHATE DEHYDROGENASE"/>
    <property type="match status" value="1"/>
</dbReference>
<evidence type="ECO:0000313" key="5">
    <source>
        <dbReference type="EMBL" id="ACZ43318.1"/>
    </source>
</evidence>
<keyword evidence="2" id="KW-0479">Metal-binding</keyword>
<reference evidence="6" key="1">
    <citation type="journal article" date="2010" name="Stand. Genomic Sci.">
        <title>Complete genome sequence of 'Thermobaculum terrenum' type strain (YNP1).</title>
        <authorList>
            <person name="Kiss H."/>
            <person name="Cleland D."/>
            <person name="Lapidus A."/>
            <person name="Lucas S."/>
            <person name="Glavina Del Rio T."/>
            <person name="Nolan M."/>
            <person name="Tice H."/>
            <person name="Han C."/>
            <person name="Goodwin L."/>
            <person name="Pitluck S."/>
            <person name="Liolios K."/>
            <person name="Ivanova N."/>
            <person name="Mavromatis K."/>
            <person name="Ovchinnikova G."/>
            <person name="Pati A."/>
            <person name="Chen A."/>
            <person name="Palaniappan K."/>
            <person name="Land M."/>
            <person name="Hauser L."/>
            <person name="Chang Y."/>
            <person name="Jeffries C."/>
            <person name="Lu M."/>
            <person name="Brettin T."/>
            <person name="Detter J."/>
            <person name="Goker M."/>
            <person name="Tindall B."/>
            <person name="Beck B."/>
            <person name="McDermott T."/>
            <person name="Woyke T."/>
            <person name="Bristow J."/>
            <person name="Eisen J."/>
            <person name="Markowitz V."/>
            <person name="Hugenholtz P."/>
            <person name="Kyrpides N."/>
            <person name="Klenk H."/>
            <person name="Cheng J."/>
        </authorList>
    </citation>
    <scope>NUCLEOTIDE SEQUENCE [LARGE SCALE GENOMIC DNA]</scope>
    <source>
        <strain evidence="6">ATCC BAA-798 / YNP1</strain>
    </source>
</reference>
<dbReference type="AlphaFoldDB" id="D1CHU7"/>
<evidence type="ECO:0000256" key="4">
    <source>
        <dbReference type="ARBA" id="ARBA00023027"/>
    </source>
</evidence>
<dbReference type="Gene3D" id="3.40.718.10">
    <property type="entry name" value="Isopropylmalate Dehydrogenase"/>
    <property type="match status" value="1"/>
</dbReference>
<dbReference type="eggNOG" id="COG1995">
    <property type="taxonomic scope" value="Bacteria"/>
</dbReference>
<keyword evidence="6" id="KW-1185">Reference proteome</keyword>
<proteinExistence type="inferred from homology"/>
<accession>D1CHU7</accession>
<evidence type="ECO:0000256" key="1">
    <source>
        <dbReference type="ARBA" id="ARBA00009464"/>
    </source>
</evidence>
<evidence type="ECO:0000256" key="2">
    <source>
        <dbReference type="ARBA" id="ARBA00022723"/>
    </source>
</evidence>
<sequence length="343" mass="36747">MVRDRPLLAITMGDPAGIGPEVIAKALSRRELYDLCRPIVVGDTSTMERQLTCAPGVRSVRQVGEPDEAVCEYGTLEVLQIATDVSAVRPGQLSPEAGRAAVECVRVAAALARDGRADAIVTAPLNKAAMHLAGYSYPGHTELLAEFFGVQRYSLVLTTGELFVFHVTTHVSLREAIELLTVDRVQGTIELAHSFATTLGRERKSIGVAGLNPHAGEGGLFGREDEEVIRPAIEAARLEGVDVEGPMPADALFPKAAQGKYDFVVMMYHDQGHVPFKSLYFDKGVNITVGLPVVRTSVDHGTAFDIAGRCMASEESMVKAIELAAALAPAWGKVWEAVKTDVA</sequence>
<keyword evidence="3 5" id="KW-0560">Oxidoreductase</keyword>
<dbReference type="KEGG" id="ttr:Tter_2423"/>
<keyword evidence="4" id="KW-0520">NAD</keyword>
<comment type="similarity">
    <text evidence="1">Belongs to the PdxA family. PdxA2 subfamily.</text>
</comment>
<dbReference type="PANTHER" id="PTHR30004">
    <property type="entry name" value="4-HYDROXYTHREONINE-4-PHOSPHATE DEHYDROGENASE"/>
    <property type="match status" value="1"/>
</dbReference>
<gene>
    <name evidence="5" type="ordered locus">Tter_2423</name>
</gene>
<dbReference type="SUPFAM" id="SSF53659">
    <property type="entry name" value="Isocitrate/Isopropylmalate dehydrogenase-like"/>
    <property type="match status" value="1"/>
</dbReference>
<protein>
    <submittedName>
        <fullName evidence="5">4-hydroxythreonine-4-phosphate dehydrogenase</fullName>
        <ecNumber evidence="5">1.1.1.262</ecNumber>
    </submittedName>
</protein>
<dbReference type="HOGENOM" id="CLU_040168_0_1_0"/>
<dbReference type="GO" id="GO:0046872">
    <property type="term" value="F:metal ion binding"/>
    <property type="evidence" value="ECO:0007669"/>
    <property type="project" value="UniProtKB-KW"/>
</dbReference>
<organism evidence="5 6">
    <name type="scientific">Thermobaculum terrenum (strain ATCC BAA-798 / CCMEE 7001 / YNP1)</name>
    <dbReference type="NCBI Taxonomy" id="525904"/>
    <lineage>
        <taxon>Bacteria</taxon>
        <taxon>Bacillati</taxon>
        <taxon>Chloroflexota</taxon>
        <taxon>Chloroflexia</taxon>
        <taxon>Candidatus Thermobaculales</taxon>
        <taxon>Candidatus Thermobaculaceae</taxon>
        <taxon>Thermobaculum</taxon>
    </lineage>
</organism>
<name>D1CHU7_THET1</name>
<dbReference type="InterPro" id="IPR005255">
    <property type="entry name" value="PdxA_fam"/>
</dbReference>
<evidence type="ECO:0000313" key="6">
    <source>
        <dbReference type="Proteomes" id="UP000000323"/>
    </source>
</evidence>
<dbReference type="EMBL" id="CP001826">
    <property type="protein sequence ID" value="ACZ43318.1"/>
    <property type="molecule type" value="Genomic_DNA"/>
</dbReference>
<dbReference type="NCBIfam" id="TIGR00557">
    <property type="entry name" value="pdxA"/>
    <property type="match status" value="1"/>
</dbReference>
<dbReference type="Pfam" id="PF04166">
    <property type="entry name" value="PdxA"/>
    <property type="match status" value="1"/>
</dbReference>
<evidence type="ECO:0000256" key="3">
    <source>
        <dbReference type="ARBA" id="ARBA00023002"/>
    </source>
</evidence>
<dbReference type="GO" id="GO:0050570">
    <property type="term" value="F:4-hydroxythreonine-4-phosphate dehydrogenase activity"/>
    <property type="evidence" value="ECO:0007669"/>
    <property type="project" value="UniProtKB-EC"/>
</dbReference>
<dbReference type="STRING" id="525904.Tter_2423"/>
<dbReference type="Proteomes" id="UP000000323">
    <property type="component" value="Chromosome 2"/>
</dbReference>
<dbReference type="GO" id="GO:0051287">
    <property type="term" value="F:NAD binding"/>
    <property type="evidence" value="ECO:0007669"/>
    <property type="project" value="InterPro"/>
</dbReference>